<evidence type="ECO:0000313" key="3">
    <source>
        <dbReference type="Proteomes" id="UP000248856"/>
    </source>
</evidence>
<dbReference type="OrthoDB" id="264195at2"/>
<dbReference type="EMBL" id="QLTA01000008">
    <property type="protein sequence ID" value="RAR85002.1"/>
    <property type="molecule type" value="Genomic_DNA"/>
</dbReference>
<gene>
    <name evidence="2" type="ORF">AX018_100895</name>
</gene>
<accession>A0A328ZK36</accession>
<dbReference type="RefSeq" id="WP_146749233.1">
    <property type="nucleotide sequence ID" value="NZ_CBCSGC010000010.1"/>
</dbReference>
<comment type="caution">
    <text evidence="2">The sequence shown here is derived from an EMBL/GenBank/DDBJ whole genome shotgun (WGS) entry which is preliminary data.</text>
</comment>
<keyword evidence="3" id="KW-1185">Reference proteome</keyword>
<feature type="region of interest" description="Disordered" evidence="1">
    <location>
        <begin position="1"/>
        <end position="47"/>
    </location>
</feature>
<proteinExistence type="predicted"/>
<sequence>MTAIISRSPESATQATPAARKSKAEKPAVGVPPTTQAPISPAAGAADWQRPVRTALTQIAGLLDQLEEPAPGWGATDTPTELISHAARRVNNILRQEDGEDAWASSITMWDAILWPFESLRAAVELGALRGWAASTSEAFGLLTAANDQLTALQKYVAAQPAAIPKPFQEKPRPPIRREPEAARHSVNDTQRVFSELANQASTLRDFLLGARHDVERTGNHLKACNDFLMAEYLCAFIGSVCDQMVNYDVAGGPAEWAIDSSLQTDGGAA</sequence>
<evidence type="ECO:0000256" key="1">
    <source>
        <dbReference type="SAM" id="MobiDB-lite"/>
    </source>
</evidence>
<organism evidence="2 3">
    <name type="scientific">Paracidovorax anthurii</name>
    <dbReference type="NCBI Taxonomy" id="78229"/>
    <lineage>
        <taxon>Bacteria</taxon>
        <taxon>Pseudomonadati</taxon>
        <taxon>Pseudomonadota</taxon>
        <taxon>Betaproteobacteria</taxon>
        <taxon>Burkholderiales</taxon>
        <taxon>Comamonadaceae</taxon>
        <taxon>Paracidovorax</taxon>
    </lineage>
</organism>
<protein>
    <submittedName>
        <fullName evidence="2">Uncharacterized protein</fullName>
    </submittedName>
</protein>
<dbReference type="Proteomes" id="UP000248856">
    <property type="component" value="Unassembled WGS sequence"/>
</dbReference>
<dbReference type="AlphaFoldDB" id="A0A328ZK36"/>
<evidence type="ECO:0000313" key="2">
    <source>
        <dbReference type="EMBL" id="RAR85002.1"/>
    </source>
</evidence>
<name>A0A328ZK36_9BURK</name>
<reference evidence="2 3" key="1">
    <citation type="submission" date="2018-06" db="EMBL/GenBank/DDBJ databases">
        <title>Genomic Encyclopedia of Archaeal and Bacterial Type Strains, Phase II (KMG-II): from individual species to whole genera.</title>
        <authorList>
            <person name="Goeker M."/>
        </authorList>
    </citation>
    <scope>NUCLEOTIDE SEQUENCE [LARGE SCALE GENOMIC DNA]</scope>
    <source>
        <strain evidence="2 3">CFPB 3232</strain>
    </source>
</reference>